<dbReference type="STRING" id="224129.A0A1W4WZZ9"/>
<dbReference type="RefSeq" id="XP_018326094.1">
    <property type="nucleotide sequence ID" value="XM_018470592.1"/>
</dbReference>
<feature type="domain" description="DUF7153" evidence="2">
    <location>
        <begin position="233"/>
        <end position="412"/>
    </location>
</feature>
<evidence type="ECO:0000259" key="2">
    <source>
        <dbReference type="Pfam" id="PF23672"/>
    </source>
</evidence>
<dbReference type="Proteomes" id="UP000192223">
    <property type="component" value="Unplaced"/>
</dbReference>
<evidence type="ECO:0000313" key="3">
    <source>
        <dbReference type="Proteomes" id="UP000192223"/>
    </source>
</evidence>
<dbReference type="PANTHER" id="PTHR22198">
    <property type="entry name" value="FERM DOMAIN-CONTAINING PROTEIN"/>
    <property type="match status" value="1"/>
</dbReference>
<feature type="compositionally biased region" description="Low complexity" evidence="1">
    <location>
        <begin position="110"/>
        <end position="119"/>
    </location>
</feature>
<dbReference type="InterPro" id="IPR055577">
    <property type="entry name" value="DUF7153"/>
</dbReference>
<dbReference type="RefSeq" id="XP_018326092.1">
    <property type="nucleotide sequence ID" value="XM_018470590.2"/>
</dbReference>
<gene>
    <name evidence="4 5 6" type="primary">LOC108737635</name>
</gene>
<organism evidence="3 4">
    <name type="scientific">Agrilus planipennis</name>
    <name type="common">Emerald ash borer</name>
    <name type="synonym">Agrilus marcopoli</name>
    <dbReference type="NCBI Taxonomy" id="224129"/>
    <lineage>
        <taxon>Eukaryota</taxon>
        <taxon>Metazoa</taxon>
        <taxon>Ecdysozoa</taxon>
        <taxon>Arthropoda</taxon>
        <taxon>Hexapoda</taxon>
        <taxon>Insecta</taxon>
        <taxon>Pterygota</taxon>
        <taxon>Neoptera</taxon>
        <taxon>Endopterygota</taxon>
        <taxon>Coleoptera</taxon>
        <taxon>Polyphaga</taxon>
        <taxon>Elateriformia</taxon>
        <taxon>Buprestoidea</taxon>
        <taxon>Buprestidae</taxon>
        <taxon>Agrilinae</taxon>
        <taxon>Agrilus</taxon>
    </lineage>
</organism>
<keyword evidence="3" id="KW-1185">Reference proteome</keyword>
<evidence type="ECO:0000313" key="6">
    <source>
        <dbReference type="RefSeq" id="XP_018326094.1"/>
    </source>
</evidence>
<feature type="region of interest" description="Disordered" evidence="1">
    <location>
        <begin position="1"/>
        <end position="40"/>
    </location>
</feature>
<protein>
    <submittedName>
        <fullName evidence="4 5">Uncharacterized protein LOC108737635 isoform X1</fullName>
    </submittedName>
</protein>
<proteinExistence type="predicted"/>
<feature type="region of interest" description="Disordered" evidence="1">
    <location>
        <begin position="110"/>
        <end position="133"/>
    </location>
</feature>
<evidence type="ECO:0000313" key="5">
    <source>
        <dbReference type="RefSeq" id="XP_018326093.1"/>
    </source>
</evidence>
<reference evidence="4 5" key="1">
    <citation type="submission" date="2025-04" db="UniProtKB">
        <authorList>
            <consortium name="RefSeq"/>
        </authorList>
    </citation>
    <scope>IDENTIFICATION</scope>
    <source>
        <tissue evidence="4 5">Entire body</tissue>
    </source>
</reference>
<dbReference type="Pfam" id="PF23672">
    <property type="entry name" value="DUF7153"/>
    <property type="match status" value="1"/>
</dbReference>
<dbReference type="AlphaFoldDB" id="A0A1W4WZZ9"/>
<dbReference type="PANTHER" id="PTHR22198:SF1">
    <property type="entry name" value="FERM DOMAIN-CONTAINING PROTEIN"/>
    <property type="match status" value="1"/>
</dbReference>
<accession>A0A1W4WZZ9</accession>
<evidence type="ECO:0000313" key="4">
    <source>
        <dbReference type="RefSeq" id="XP_018326092.1"/>
    </source>
</evidence>
<dbReference type="KEGG" id="apln:108737635"/>
<dbReference type="OrthoDB" id="6060890at2759"/>
<sequence length="417" mass="47106">MNLMFRKNFRDQKASGGKTGIMKTSSNRHASKRSNRDQGYTPIEDQYFRTHLFFNLPRSDRSIHNLNELEEPRCGPMTGASLQNISPPISEPDFPQPLIDRNTDALLKWPSTPTKTTPTRQVSFSSGKEETSRTLSQLDRDCFIIPVHSLDRFLPAGVPLPRSSPSSSLDRKNQSGLNVMEVPDPKLCILCHLMSPLEPVDPLLESPLTQPILRQRIAAGELLSDIAQAKTAVTGMLLANMERNADFPFISYYIVNTSQTNPARFYNDLRTSSLKKFDPRTTKYTSAHTLDLYTEVASICRPPINEPGTSLTRCQGKSTGYIVSVYKVFEGDDREIFERNWLYWTGARMIYRYLPRSAGLKRIVLHKSISPKGDKMYLLICECSNLLSDLTVCAVLLPALRARLTGYTGLYRPIQTF</sequence>
<name>A0A1W4WZZ9_AGRPL</name>
<evidence type="ECO:0000256" key="1">
    <source>
        <dbReference type="SAM" id="MobiDB-lite"/>
    </source>
</evidence>
<dbReference type="RefSeq" id="XP_018326093.1">
    <property type="nucleotide sequence ID" value="XM_018470591.1"/>
</dbReference>
<dbReference type="GeneID" id="108737635"/>